<dbReference type="Proteomes" id="UP000252797">
    <property type="component" value="Unassembled WGS sequence"/>
</dbReference>
<organism evidence="5 6">
    <name type="scientific">Enterococcus durans</name>
    <dbReference type="NCBI Taxonomy" id="53345"/>
    <lineage>
        <taxon>Bacteria</taxon>
        <taxon>Bacillati</taxon>
        <taxon>Bacillota</taxon>
        <taxon>Bacilli</taxon>
        <taxon>Lactobacillales</taxon>
        <taxon>Enterococcaceae</taxon>
        <taxon>Enterococcus</taxon>
    </lineage>
</organism>
<dbReference type="RefSeq" id="WP_113845711.1">
    <property type="nucleotide sequence ID" value="NZ_LEPB01000004.1"/>
</dbReference>
<evidence type="ECO:0000256" key="2">
    <source>
        <dbReference type="SAM" id="MobiDB-lite"/>
    </source>
</evidence>
<protein>
    <submittedName>
        <fullName evidence="5">Replication initiation and membrane attachment protein</fullName>
    </submittedName>
</protein>
<evidence type="ECO:0000259" key="3">
    <source>
        <dbReference type="Pfam" id="PF07261"/>
    </source>
</evidence>
<dbReference type="InterPro" id="IPR034829">
    <property type="entry name" value="DnaD-like_sf"/>
</dbReference>
<dbReference type="Pfam" id="PF25888">
    <property type="entry name" value="WHD_DnaB"/>
    <property type="match status" value="1"/>
</dbReference>
<dbReference type="STRING" id="53345.LIU_09050"/>
<reference evidence="5 6" key="1">
    <citation type="submission" date="2015-06" db="EMBL/GenBank/DDBJ databases">
        <title>The Genome Sequence of Enterococcus durans 4EA1.</title>
        <authorList>
            <consortium name="The Broad Institute Genomics Platform"/>
            <consortium name="The Broad Institute Genome Sequencing Center for Infectious Disease"/>
            <person name="Earl A.M."/>
            <person name="Van Tyne D."/>
            <person name="Lebreton F."/>
            <person name="Saavedra J.T."/>
            <person name="Gilmore M.S."/>
            <person name="Manson Mcguire A."/>
            <person name="Clock S."/>
            <person name="Crupain M."/>
            <person name="Rangan U."/>
            <person name="Young S."/>
            <person name="Abouelleil A."/>
            <person name="Cao P."/>
            <person name="Chapman S.B."/>
            <person name="Griggs A."/>
            <person name="Priest M."/>
            <person name="Shea T."/>
            <person name="Wortman J."/>
            <person name="Nusbaum C."/>
            <person name="Birren B."/>
        </authorList>
    </citation>
    <scope>NUCLEOTIDE SEQUENCE [LARGE SCALE GENOMIC DNA]</scope>
    <source>
        <strain evidence="5 6">4EA1</strain>
    </source>
</reference>
<dbReference type="InterPro" id="IPR058660">
    <property type="entry name" value="WHD_DnaB"/>
</dbReference>
<accession>A0A367CEB2</accession>
<dbReference type="Gene3D" id="1.10.10.630">
    <property type="entry name" value="DnaD domain-like"/>
    <property type="match status" value="1"/>
</dbReference>
<feature type="region of interest" description="Disordered" evidence="2">
    <location>
        <begin position="399"/>
        <end position="423"/>
    </location>
</feature>
<dbReference type="EMBL" id="LEPB01000004">
    <property type="protein sequence ID" value="RCA10798.1"/>
    <property type="molecule type" value="Genomic_DNA"/>
</dbReference>
<dbReference type="InterPro" id="IPR006343">
    <property type="entry name" value="DnaB/C_C"/>
</dbReference>
<proteinExistence type="inferred from homology"/>
<name>A0A367CEB2_9ENTE</name>
<gene>
    <name evidence="5" type="ORF">EA71_01551</name>
</gene>
<comment type="similarity">
    <text evidence="1">Belongs to the DnaB/DnaD family.</text>
</comment>
<comment type="caution">
    <text evidence="5">The sequence shown here is derived from an EMBL/GenBank/DDBJ whole genome shotgun (WGS) entry which is preliminary data.</text>
</comment>
<evidence type="ECO:0000313" key="5">
    <source>
        <dbReference type="EMBL" id="RCA10798.1"/>
    </source>
</evidence>
<sequence length="459" mass="52399">MDNAWKELQPKNIYQGRKSHPLKEDGRSALLYLYQPLIGGEAMSLYLTLLSEISTENGQSPEGLHADLLSSLSCGLPQFYEARKRLEGIGLLDVFYKEDASLGACFIYELLEPMDAFAFFKDSVLSFLLLEKVGERRYEQLVQLFQPKTFSSQSYQKITKKFLDVYRFSEAAYAANQDKIENVQAGFQQEKPGSLVSDSDQPKLDWAFLTEWLTKKHIPVLEDPLKEQIEMYHQLYGVDELTIGEWIVLAYDFSEQKVSTKELQRIVLTSQAPKTKKSDPTSPETGIEETVTADSSLPNAIVELIKEAQSIPPMKYLEALKQEKGGFVSKQETWLMQDLVSRSGLSSSVINILVNYVLVIRNQASLNASFVNTIANEWAQNKITTPEEAIEHIRTISNQAKQTKKKTTQSYASTRRNVRREKLPDWVNKPKEEQKISSEKKAEIERRFKEYFAKKEGDS</sequence>
<evidence type="ECO:0000313" key="6">
    <source>
        <dbReference type="Proteomes" id="UP000252797"/>
    </source>
</evidence>
<feature type="domain" description="Replicative helicase loading/DNA remodeling protein DnaB N-terminal winged helix" evidence="4">
    <location>
        <begin position="28"/>
        <end position="266"/>
    </location>
</feature>
<dbReference type="Pfam" id="PF07261">
    <property type="entry name" value="DnaB_2"/>
    <property type="match status" value="1"/>
</dbReference>
<evidence type="ECO:0000259" key="4">
    <source>
        <dbReference type="Pfam" id="PF25888"/>
    </source>
</evidence>
<dbReference type="AlphaFoldDB" id="A0A367CEB2"/>
<feature type="domain" description="DnaB/C C-terminal" evidence="3">
    <location>
        <begin position="318"/>
        <end position="393"/>
    </location>
</feature>
<evidence type="ECO:0000256" key="1">
    <source>
        <dbReference type="ARBA" id="ARBA00093462"/>
    </source>
</evidence>